<feature type="non-terminal residue" evidence="1">
    <location>
        <position position="1"/>
    </location>
</feature>
<reference evidence="1" key="1">
    <citation type="submission" date="2014-05" db="EMBL/GenBank/DDBJ databases">
        <title>The transcriptome of the halophilic microalga Tetraselmis sp. GSL018 isolated from the Great Salt Lake, Utah.</title>
        <authorList>
            <person name="Jinkerson R.E."/>
            <person name="D'Adamo S."/>
            <person name="Posewitz M.C."/>
        </authorList>
    </citation>
    <scope>NUCLEOTIDE SEQUENCE</scope>
    <source>
        <strain evidence="1">GSL018</strain>
    </source>
</reference>
<dbReference type="EMBL" id="GBEZ01013906">
    <property type="protein sequence ID" value="JAC72124.1"/>
    <property type="molecule type" value="Transcribed_RNA"/>
</dbReference>
<protein>
    <submittedName>
        <fullName evidence="1">Uncharacterized protein</fullName>
    </submittedName>
</protein>
<name>A0A061RN29_9CHLO</name>
<organism evidence="1">
    <name type="scientific">Tetraselmis sp. GSL018</name>
    <dbReference type="NCBI Taxonomy" id="582737"/>
    <lineage>
        <taxon>Eukaryota</taxon>
        <taxon>Viridiplantae</taxon>
        <taxon>Chlorophyta</taxon>
        <taxon>core chlorophytes</taxon>
        <taxon>Chlorodendrophyceae</taxon>
        <taxon>Chlorodendrales</taxon>
        <taxon>Chlorodendraceae</taxon>
        <taxon>Tetraselmis</taxon>
    </lineage>
</organism>
<sequence>PEPRWQILVSEGSDNHKNIRSANCLRLNCSLRERATSHNNAFLSWIGCFQSQLGLRKIFTYSIGSVLKCLPP</sequence>
<gene>
    <name evidence="1" type="ORF">TSPGSL018_427</name>
</gene>
<accession>A0A061RN29</accession>
<evidence type="ECO:0000313" key="1">
    <source>
        <dbReference type="EMBL" id="JAC72124.1"/>
    </source>
</evidence>
<dbReference type="AlphaFoldDB" id="A0A061RN29"/>
<proteinExistence type="predicted"/>